<sequence length="298" mass="34174">MIGQMNSLVHSAKIVGKLSYKMSIPVTRKILMSTNNIIRGNQTDVQCLITNRDKKFFCSDDLNAKQLYLNNHEFIKDKKLITISPGGYKGFYMLGVCSFIKENYNTGNYIFSGASAGAWNSLFMTLNKDHLECVLKLLDEDIRRQNSIKDTEYKIKETLLNSYTSDDFDLKRLFVGVTTISRAKPRTNIFSDFDNLEDAINCCIASSHIPFISGAFSNSYNNQMTFDGGFSNYPYLNIKDSILHITPSMWKKDAKKSMFVLEDYTSLFSKSKFSYIELYDNGYKDSKNNKNFLDKIFL</sequence>
<dbReference type="GO" id="GO:0004806">
    <property type="term" value="F:triacylglycerol lipase activity"/>
    <property type="evidence" value="ECO:0007669"/>
    <property type="project" value="TreeGrafter"/>
</dbReference>
<protein>
    <recommendedName>
        <fullName evidence="2">PNPLA domain-containing protein</fullName>
    </recommendedName>
</protein>
<dbReference type="InterPro" id="IPR016035">
    <property type="entry name" value="Acyl_Trfase/lysoPLipase"/>
</dbReference>
<dbReference type="PANTHER" id="PTHR12406">
    <property type="entry name" value="CALCIUM-INDEPENDENT PHOSPHOLIPASE A2 IPLA2 -RELATED"/>
    <property type="match status" value="1"/>
</dbReference>
<dbReference type="GO" id="GO:0016020">
    <property type="term" value="C:membrane"/>
    <property type="evidence" value="ECO:0007669"/>
    <property type="project" value="TreeGrafter"/>
</dbReference>
<evidence type="ECO:0000256" key="1">
    <source>
        <dbReference type="ARBA" id="ARBA00023098"/>
    </source>
</evidence>
<dbReference type="SUPFAM" id="SSF52151">
    <property type="entry name" value="FabD/lysophospholipase-like"/>
    <property type="match status" value="1"/>
</dbReference>
<dbReference type="InterPro" id="IPR002641">
    <property type="entry name" value="PNPLA_dom"/>
</dbReference>
<dbReference type="EMBL" id="MN739669">
    <property type="protein sequence ID" value="QHT19746.1"/>
    <property type="molecule type" value="Genomic_DNA"/>
</dbReference>
<evidence type="ECO:0000259" key="2">
    <source>
        <dbReference type="Pfam" id="PF01734"/>
    </source>
</evidence>
<keyword evidence="1" id="KW-0443">Lipid metabolism</keyword>
<name>A0A6C0DS21_9ZZZZ</name>
<proteinExistence type="predicted"/>
<dbReference type="AlphaFoldDB" id="A0A6C0DS21"/>
<dbReference type="Pfam" id="PF01734">
    <property type="entry name" value="Patatin"/>
    <property type="match status" value="1"/>
</dbReference>
<accession>A0A6C0DS21</accession>
<dbReference type="InterPro" id="IPR033562">
    <property type="entry name" value="PLPL"/>
</dbReference>
<dbReference type="GO" id="GO:0055088">
    <property type="term" value="P:lipid homeostasis"/>
    <property type="evidence" value="ECO:0007669"/>
    <property type="project" value="TreeGrafter"/>
</dbReference>
<dbReference type="PANTHER" id="PTHR12406:SF7">
    <property type="entry name" value="PATATIN-LIKE PHOSPHOLIPASE DOMAIN-CONTAINING PROTEIN 4"/>
    <property type="match status" value="1"/>
</dbReference>
<dbReference type="GO" id="GO:0005811">
    <property type="term" value="C:lipid droplet"/>
    <property type="evidence" value="ECO:0007669"/>
    <property type="project" value="TreeGrafter"/>
</dbReference>
<evidence type="ECO:0000313" key="3">
    <source>
        <dbReference type="EMBL" id="QHT19746.1"/>
    </source>
</evidence>
<reference evidence="3" key="1">
    <citation type="journal article" date="2020" name="Nature">
        <title>Giant virus diversity and host interactions through global metagenomics.</title>
        <authorList>
            <person name="Schulz F."/>
            <person name="Roux S."/>
            <person name="Paez-Espino D."/>
            <person name="Jungbluth S."/>
            <person name="Walsh D.A."/>
            <person name="Denef V.J."/>
            <person name="McMahon K.D."/>
            <person name="Konstantinidis K.T."/>
            <person name="Eloe-Fadrosh E.A."/>
            <person name="Kyrpides N.C."/>
            <person name="Woyke T."/>
        </authorList>
    </citation>
    <scope>NUCLEOTIDE SEQUENCE</scope>
    <source>
        <strain evidence="3">GVMAG-M-3300023174-5</strain>
    </source>
</reference>
<dbReference type="Gene3D" id="3.40.1090.10">
    <property type="entry name" value="Cytosolic phospholipase A2 catalytic domain"/>
    <property type="match status" value="1"/>
</dbReference>
<feature type="domain" description="PNPLA" evidence="2">
    <location>
        <begin position="83"/>
        <end position="234"/>
    </location>
</feature>
<dbReference type="GO" id="GO:0005737">
    <property type="term" value="C:cytoplasm"/>
    <property type="evidence" value="ECO:0007669"/>
    <property type="project" value="TreeGrafter"/>
</dbReference>
<dbReference type="GO" id="GO:0019433">
    <property type="term" value="P:triglyceride catabolic process"/>
    <property type="evidence" value="ECO:0007669"/>
    <property type="project" value="TreeGrafter"/>
</dbReference>
<organism evidence="3">
    <name type="scientific">viral metagenome</name>
    <dbReference type="NCBI Taxonomy" id="1070528"/>
    <lineage>
        <taxon>unclassified sequences</taxon>
        <taxon>metagenomes</taxon>
        <taxon>organismal metagenomes</taxon>
    </lineage>
</organism>